<keyword evidence="1" id="KW-1133">Transmembrane helix</keyword>
<dbReference type="Proteomes" id="UP001232536">
    <property type="component" value="Unassembled WGS sequence"/>
</dbReference>
<reference evidence="3 4" key="1">
    <citation type="submission" date="2023-07" db="EMBL/GenBank/DDBJ databases">
        <title>Description of novel actinomycetes strains, isolated from tidal flat sediment.</title>
        <authorList>
            <person name="Lu C."/>
        </authorList>
    </citation>
    <scope>NUCLEOTIDE SEQUENCE [LARGE SCALE GENOMIC DNA]</scope>
    <source>
        <strain evidence="3 4">SYSU T00b441</strain>
    </source>
</reference>
<keyword evidence="2" id="KW-0732">Signal</keyword>
<evidence type="ECO:0000313" key="4">
    <source>
        <dbReference type="Proteomes" id="UP001232536"/>
    </source>
</evidence>
<proteinExistence type="predicted"/>
<accession>A0ABT9D9N3</accession>
<protein>
    <submittedName>
        <fullName evidence="3">Uncharacterized protein</fullName>
    </submittedName>
</protein>
<organism evidence="3 4">
    <name type="scientific">Actinotalea lenta</name>
    <dbReference type="NCBI Taxonomy" id="3064654"/>
    <lineage>
        <taxon>Bacteria</taxon>
        <taxon>Bacillati</taxon>
        <taxon>Actinomycetota</taxon>
        <taxon>Actinomycetes</taxon>
        <taxon>Micrococcales</taxon>
        <taxon>Cellulomonadaceae</taxon>
        <taxon>Actinotalea</taxon>
    </lineage>
</organism>
<dbReference type="RefSeq" id="WP_304601233.1">
    <property type="nucleotide sequence ID" value="NZ_JAUQYP010000001.1"/>
</dbReference>
<feature type="signal peptide" evidence="2">
    <location>
        <begin position="1"/>
        <end position="33"/>
    </location>
</feature>
<comment type="caution">
    <text evidence="3">The sequence shown here is derived from an EMBL/GenBank/DDBJ whole genome shotgun (WGS) entry which is preliminary data.</text>
</comment>
<evidence type="ECO:0000256" key="2">
    <source>
        <dbReference type="SAM" id="SignalP"/>
    </source>
</evidence>
<keyword evidence="1" id="KW-0812">Transmembrane</keyword>
<sequence>MRRRIPHARRRPWWTVLVSCVLAAAGTVSLASAAWAHGDGEGETKEGYLLVQQALGYLAHQGTNGIDAALEKIDDTLATTDQEGVDVSQVEAAQSALSSGDVAKGQELLQASITEAVSDLPPAVGSATGTTVIPSDMPGRGALGGSDWVFLGASALFAALGAWLAARLRPADTVRSLRARLGTGELTQGNEESAGMERA</sequence>
<evidence type="ECO:0000256" key="1">
    <source>
        <dbReference type="SAM" id="Phobius"/>
    </source>
</evidence>
<feature type="chain" id="PRO_5046981885" evidence="2">
    <location>
        <begin position="34"/>
        <end position="199"/>
    </location>
</feature>
<evidence type="ECO:0000313" key="3">
    <source>
        <dbReference type="EMBL" id="MDO8107615.1"/>
    </source>
</evidence>
<name>A0ABT9D9N3_9CELL</name>
<keyword evidence="4" id="KW-1185">Reference proteome</keyword>
<gene>
    <name evidence="3" type="ORF">Q6348_10450</name>
</gene>
<feature type="transmembrane region" description="Helical" evidence="1">
    <location>
        <begin position="148"/>
        <end position="166"/>
    </location>
</feature>
<dbReference type="EMBL" id="JAUQYP010000001">
    <property type="protein sequence ID" value="MDO8107615.1"/>
    <property type="molecule type" value="Genomic_DNA"/>
</dbReference>
<keyword evidence="1" id="KW-0472">Membrane</keyword>